<organism evidence="1 2">
    <name type="scientific">candidate division WWE3 bacterium</name>
    <dbReference type="NCBI Taxonomy" id="2053526"/>
    <lineage>
        <taxon>Bacteria</taxon>
        <taxon>Katanobacteria</taxon>
    </lineage>
</organism>
<protein>
    <submittedName>
        <fullName evidence="1">Uncharacterized protein</fullName>
    </submittedName>
</protein>
<gene>
    <name evidence="1" type="ORF">KC571_04430</name>
</gene>
<sequence>MTQTERDATTKCETDKQTQLATKMAECMVICTVPENPDLSCGSQFIVSDNKACEAECEWKQYGPLAHIANMPTTYECESSASVIFECNCVGTAEPETF</sequence>
<accession>A0A955LI23</accession>
<reference evidence="1" key="1">
    <citation type="submission" date="2020-04" db="EMBL/GenBank/DDBJ databases">
        <authorList>
            <person name="Zhang T."/>
        </authorList>
    </citation>
    <scope>NUCLEOTIDE SEQUENCE</scope>
    <source>
        <strain evidence="1">HKST-UBA01</strain>
    </source>
</reference>
<dbReference type="AlphaFoldDB" id="A0A955LI23"/>
<dbReference type="EMBL" id="JAGQKX010000154">
    <property type="protein sequence ID" value="MCA9390622.1"/>
    <property type="molecule type" value="Genomic_DNA"/>
</dbReference>
<proteinExistence type="predicted"/>
<comment type="caution">
    <text evidence="1">The sequence shown here is derived from an EMBL/GenBank/DDBJ whole genome shotgun (WGS) entry which is preliminary data.</text>
</comment>
<reference evidence="1" key="2">
    <citation type="journal article" date="2021" name="Microbiome">
        <title>Successional dynamics and alternative stable states in a saline activated sludge microbial community over 9 years.</title>
        <authorList>
            <person name="Wang Y."/>
            <person name="Ye J."/>
            <person name="Ju F."/>
            <person name="Liu L."/>
            <person name="Boyd J.A."/>
            <person name="Deng Y."/>
            <person name="Parks D.H."/>
            <person name="Jiang X."/>
            <person name="Yin X."/>
            <person name="Woodcroft B.J."/>
            <person name="Tyson G.W."/>
            <person name="Hugenholtz P."/>
            <person name="Polz M.F."/>
            <person name="Zhang T."/>
        </authorList>
    </citation>
    <scope>NUCLEOTIDE SEQUENCE</scope>
    <source>
        <strain evidence="1">HKST-UBA01</strain>
    </source>
</reference>
<evidence type="ECO:0000313" key="2">
    <source>
        <dbReference type="Proteomes" id="UP000701698"/>
    </source>
</evidence>
<dbReference type="Proteomes" id="UP000701698">
    <property type="component" value="Unassembled WGS sequence"/>
</dbReference>
<evidence type="ECO:0000313" key="1">
    <source>
        <dbReference type="EMBL" id="MCA9390622.1"/>
    </source>
</evidence>
<name>A0A955LI23_UNCKA</name>